<comment type="subcellular location">
    <subcellularLocation>
        <location evidence="1">Cell membrane</location>
    </subcellularLocation>
</comment>
<dbReference type="GO" id="GO:0005886">
    <property type="term" value="C:plasma membrane"/>
    <property type="evidence" value="ECO:0007669"/>
    <property type="project" value="UniProtKB-SubCell"/>
</dbReference>
<dbReference type="Pfam" id="PF03142">
    <property type="entry name" value="Chitin_synth_2"/>
    <property type="match status" value="1"/>
</dbReference>
<protein>
    <recommendedName>
        <fullName evidence="8">Glycosyltransferase 2-like domain-containing protein</fullName>
    </recommendedName>
</protein>
<feature type="transmembrane region" description="Helical" evidence="6">
    <location>
        <begin position="30"/>
        <end position="52"/>
    </location>
</feature>
<evidence type="ECO:0000313" key="7">
    <source>
        <dbReference type="EMBL" id="QHS80819.1"/>
    </source>
</evidence>
<keyword evidence="5 6" id="KW-0472">Membrane</keyword>
<dbReference type="GO" id="GO:0030213">
    <property type="term" value="P:hyaluronan biosynthetic process"/>
    <property type="evidence" value="ECO:0007669"/>
    <property type="project" value="TreeGrafter"/>
</dbReference>
<dbReference type="PANTHER" id="PTHR22913">
    <property type="entry name" value="HYALURONAN SYNTHASE"/>
    <property type="match status" value="1"/>
</dbReference>
<dbReference type="InterPro" id="IPR029044">
    <property type="entry name" value="Nucleotide-diphossugar_trans"/>
</dbReference>
<sequence>MLLNIIVLLILVGILVVPIVLQYVLNWDLLFISVYGVYMLVYLIIEFLLAFINNKYGNRYTKVISLKNNICCNLMVVGWREKEEYFNMCLESIKMINMDKLNRVYIIVDGDEKEDEYMIDIAKKMFENRYIHIELKDISDETIISIVENVMSKKVIIVSKHHSGKRDSMYIAFKLSILEKNMYNRRLETIFCTDSDTVISETSIDEMILKFNNDIIGGVVGDLSIHNKYNSLITFMSKVRYWFAFNLERAYQSFNGCVLCVSGPLGMYRLKSIESIIDAWKDQKFLGKSCTYGDDRHLSNLILSLGEKIIYNSNVYGETETPDSIYRFYKQQVRWNKSSFREFFWSILNINKQNILMSIDLIYTLVYPFIVMGYLMYLLWYGSVFELGIYLNIVLIIGLIKSIYGVLVSGIYENLFYVFYCINYISVIFPARLWGLISISDINWGTSARKTGTNDISFDIIMLILWNMNLLCGLGYSLWRNREMGVIEWILLGVPLSFIVVGLVLMKIYISFRKNVLFNKDNKKD</sequence>
<feature type="transmembrane region" description="Helical" evidence="6">
    <location>
        <begin position="415"/>
        <end position="436"/>
    </location>
</feature>
<dbReference type="PANTHER" id="PTHR22913:SF12">
    <property type="entry name" value="MANNURONAN SYNTHASE"/>
    <property type="match status" value="1"/>
</dbReference>
<dbReference type="SUPFAM" id="SSF53448">
    <property type="entry name" value="Nucleotide-diphospho-sugar transferases"/>
    <property type="match status" value="1"/>
</dbReference>
<keyword evidence="6" id="KW-1133">Transmembrane helix</keyword>
<dbReference type="GO" id="GO:0050501">
    <property type="term" value="F:hyaluronan synthase activity"/>
    <property type="evidence" value="ECO:0007669"/>
    <property type="project" value="TreeGrafter"/>
</dbReference>
<proteinExistence type="predicted"/>
<evidence type="ECO:0000256" key="2">
    <source>
        <dbReference type="ARBA" id="ARBA00022475"/>
    </source>
</evidence>
<keyword evidence="6" id="KW-0812">Transmembrane</keyword>
<evidence type="ECO:0000256" key="4">
    <source>
        <dbReference type="ARBA" id="ARBA00022679"/>
    </source>
</evidence>
<keyword evidence="3" id="KW-0328">Glycosyltransferase</keyword>
<accession>A0A6C0ALZ7</accession>
<feature type="transmembrane region" description="Helical" evidence="6">
    <location>
        <begin position="5"/>
        <end position="24"/>
    </location>
</feature>
<keyword evidence="2" id="KW-1003">Cell membrane</keyword>
<dbReference type="EMBL" id="MN740721">
    <property type="protein sequence ID" value="QHS80819.1"/>
    <property type="molecule type" value="Genomic_DNA"/>
</dbReference>
<evidence type="ECO:0008006" key="8">
    <source>
        <dbReference type="Google" id="ProtNLM"/>
    </source>
</evidence>
<organism evidence="7">
    <name type="scientific">viral metagenome</name>
    <dbReference type="NCBI Taxonomy" id="1070528"/>
    <lineage>
        <taxon>unclassified sequences</taxon>
        <taxon>metagenomes</taxon>
        <taxon>organismal metagenomes</taxon>
    </lineage>
</organism>
<feature type="transmembrane region" description="Helical" evidence="6">
    <location>
        <begin position="387"/>
        <end position="408"/>
    </location>
</feature>
<dbReference type="AlphaFoldDB" id="A0A6C0ALZ7"/>
<dbReference type="GO" id="GO:0085029">
    <property type="term" value="P:extracellular matrix assembly"/>
    <property type="evidence" value="ECO:0007669"/>
    <property type="project" value="TreeGrafter"/>
</dbReference>
<evidence type="ECO:0000256" key="3">
    <source>
        <dbReference type="ARBA" id="ARBA00022676"/>
    </source>
</evidence>
<feature type="transmembrane region" description="Helical" evidence="6">
    <location>
        <begin position="486"/>
        <end position="510"/>
    </location>
</feature>
<evidence type="ECO:0000256" key="6">
    <source>
        <dbReference type="SAM" id="Phobius"/>
    </source>
</evidence>
<reference evidence="7" key="1">
    <citation type="journal article" date="2020" name="Nature">
        <title>Giant virus diversity and host interactions through global metagenomics.</title>
        <authorList>
            <person name="Schulz F."/>
            <person name="Roux S."/>
            <person name="Paez-Espino D."/>
            <person name="Jungbluth S."/>
            <person name="Walsh D.A."/>
            <person name="Denef V.J."/>
            <person name="McMahon K.D."/>
            <person name="Konstantinidis K.T."/>
            <person name="Eloe-Fadrosh E.A."/>
            <person name="Kyrpides N.C."/>
            <person name="Woyke T."/>
        </authorList>
    </citation>
    <scope>NUCLEOTIDE SEQUENCE</scope>
    <source>
        <strain evidence="7">GVMAG-S-1091796-13</strain>
    </source>
</reference>
<feature type="transmembrane region" description="Helical" evidence="6">
    <location>
        <begin position="361"/>
        <end position="381"/>
    </location>
</feature>
<keyword evidence="4" id="KW-0808">Transferase</keyword>
<feature type="transmembrane region" description="Helical" evidence="6">
    <location>
        <begin position="456"/>
        <end position="479"/>
    </location>
</feature>
<evidence type="ECO:0000256" key="1">
    <source>
        <dbReference type="ARBA" id="ARBA00004236"/>
    </source>
</evidence>
<evidence type="ECO:0000256" key="5">
    <source>
        <dbReference type="ARBA" id="ARBA00023136"/>
    </source>
</evidence>
<name>A0A6C0ALZ7_9ZZZZ</name>